<keyword evidence="2" id="KW-1185">Reference proteome</keyword>
<accession>A0A803LFH2</accession>
<reference evidence="1" key="1">
    <citation type="journal article" date="2017" name="Nature">
        <title>The genome of Chenopodium quinoa.</title>
        <authorList>
            <person name="Jarvis D.E."/>
            <person name="Ho Y.S."/>
            <person name="Lightfoot D.J."/>
            <person name="Schmoeckel S.M."/>
            <person name="Li B."/>
            <person name="Borm T.J.A."/>
            <person name="Ohyanagi H."/>
            <person name="Mineta K."/>
            <person name="Michell C.T."/>
            <person name="Saber N."/>
            <person name="Kharbatia N.M."/>
            <person name="Rupper R.R."/>
            <person name="Sharp A.R."/>
            <person name="Dally N."/>
            <person name="Boughton B.A."/>
            <person name="Woo Y.H."/>
            <person name="Gao G."/>
            <person name="Schijlen E.G.W.M."/>
            <person name="Guo X."/>
            <person name="Momin A.A."/>
            <person name="Negrao S."/>
            <person name="Al-Babili S."/>
            <person name="Gehring C."/>
            <person name="Roessner U."/>
            <person name="Jung C."/>
            <person name="Murphy K."/>
            <person name="Arold S.T."/>
            <person name="Gojobori T."/>
            <person name="van der Linden C.G."/>
            <person name="van Loo E.N."/>
            <person name="Jellen E.N."/>
            <person name="Maughan P.J."/>
            <person name="Tester M."/>
        </authorList>
    </citation>
    <scope>NUCLEOTIDE SEQUENCE [LARGE SCALE GENOMIC DNA]</scope>
    <source>
        <strain evidence="1">cv. PI 614886</strain>
    </source>
</reference>
<evidence type="ECO:0000313" key="1">
    <source>
        <dbReference type="EnsemblPlants" id="AUR62011928-RA:cds"/>
    </source>
</evidence>
<dbReference type="AlphaFoldDB" id="A0A803LFH2"/>
<name>A0A803LFH2_CHEQI</name>
<dbReference type="OMA" id="CIKADHI"/>
<reference evidence="1" key="2">
    <citation type="submission" date="2021-03" db="UniProtKB">
        <authorList>
            <consortium name="EnsemblPlants"/>
        </authorList>
    </citation>
    <scope>IDENTIFICATION</scope>
</reference>
<sequence>MCGATFAPNVCISCIKSDGRGAQTEGDVIQEMLGCGDSDALRLEQDVNKILDDVQTDPKTRTTLFSINPLIQAIISAGGTVQVQAAQRRFNDARSTITNVIFPKLGACNSAFSAAGVSIPPPVFSGLFSVEADYKLSDQLIASVRD</sequence>
<organism evidence="1 2">
    <name type="scientific">Chenopodium quinoa</name>
    <name type="common">Quinoa</name>
    <dbReference type="NCBI Taxonomy" id="63459"/>
    <lineage>
        <taxon>Eukaryota</taxon>
        <taxon>Viridiplantae</taxon>
        <taxon>Streptophyta</taxon>
        <taxon>Embryophyta</taxon>
        <taxon>Tracheophyta</taxon>
        <taxon>Spermatophyta</taxon>
        <taxon>Magnoliopsida</taxon>
        <taxon>eudicotyledons</taxon>
        <taxon>Gunneridae</taxon>
        <taxon>Pentapetalae</taxon>
        <taxon>Caryophyllales</taxon>
        <taxon>Chenopodiaceae</taxon>
        <taxon>Chenopodioideae</taxon>
        <taxon>Atripliceae</taxon>
        <taxon>Chenopodium</taxon>
    </lineage>
</organism>
<dbReference type="Gramene" id="AUR62011928-RA">
    <property type="protein sequence ID" value="AUR62011928-RA:cds"/>
    <property type="gene ID" value="AUR62011928"/>
</dbReference>
<protein>
    <submittedName>
        <fullName evidence="1">Uncharacterized protein</fullName>
    </submittedName>
</protein>
<proteinExistence type="predicted"/>
<dbReference type="Proteomes" id="UP000596660">
    <property type="component" value="Unplaced"/>
</dbReference>
<dbReference type="EnsemblPlants" id="AUR62011928-RA">
    <property type="protein sequence ID" value="AUR62011928-RA:cds"/>
    <property type="gene ID" value="AUR62011928"/>
</dbReference>
<evidence type="ECO:0000313" key="2">
    <source>
        <dbReference type="Proteomes" id="UP000596660"/>
    </source>
</evidence>